<dbReference type="Proteomes" id="UP000324222">
    <property type="component" value="Unassembled WGS sequence"/>
</dbReference>
<dbReference type="AlphaFoldDB" id="A0A5B7EV72"/>
<proteinExistence type="predicted"/>
<name>A0A5B7EV72_PORTR</name>
<gene>
    <name evidence="1" type="ORF">E2C01_030388</name>
</gene>
<evidence type="ECO:0000313" key="1">
    <source>
        <dbReference type="EMBL" id="MPC36919.1"/>
    </source>
</evidence>
<keyword evidence="2" id="KW-1185">Reference proteome</keyword>
<reference evidence="1 2" key="1">
    <citation type="submission" date="2019-05" db="EMBL/GenBank/DDBJ databases">
        <title>Another draft genome of Portunus trituberculatus and its Hox gene families provides insights of decapod evolution.</title>
        <authorList>
            <person name="Jeong J.-H."/>
            <person name="Song I."/>
            <person name="Kim S."/>
            <person name="Choi T."/>
            <person name="Kim D."/>
            <person name="Ryu S."/>
            <person name="Kim W."/>
        </authorList>
    </citation>
    <scope>NUCLEOTIDE SEQUENCE [LARGE SCALE GENOMIC DNA]</scope>
    <source>
        <tissue evidence="1">Muscle</tissue>
    </source>
</reference>
<comment type="caution">
    <text evidence="1">The sequence shown here is derived from an EMBL/GenBank/DDBJ whole genome shotgun (WGS) entry which is preliminary data.</text>
</comment>
<evidence type="ECO:0000313" key="2">
    <source>
        <dbReference type="Proteomes" id="UP000324222"/>
    </source>
</evidence>
<organism evidence="1 2">
    <name type="scientific">Portunus trituberculatus</name>
    <name type="common">Swimming crab</name>
    <name type="synonym">Neptunus trituberculatus</name>
    <dbReference type="NCBI Taxonomy" id="210409"/>
    <lineage>
        <taxon>Eukaryota</taxon>
        <taxon>Metazoa</taxon>
        <taxon>Ecdysozoa</taxon>
        <taxon>Arthropoda</taxon>
        <taxon>Crustacea</taxon>
        <taxon>Multicrustacea</taxon>
        <taxon>Malacostraca</taxon>
        <taxon>Eumalacostraca</taxon>
        <taxon>Eucarida</taxon>
        <taxon>Decapoda</taxon>
        <taxon>Pleocyemata</taxon>
        <taxon>Brachyura</taxon>
        <taxon>Eubrachyura</taxon>
        <taxon>Portunoidea</taxon>
        <taxon>Portunidae</taxon>
        <taxon>Portuninae</taxon>
        <taxon>Portunus</taxon>
    </lineage>
</organism>
<accession>A0A5B7EV72</accession>
<dbReference type="EMBL" id="VSRR010003634">
    <property type="protein sequence ID" value="MPC36919.1"/>
    <property type="molecule type" value="Genomic_DNA"/>
</dbReference>
<protein>
    <submittedName>
        <fullName evidence="1">Uncharacterized protein</fullName>
    </submittedName>
</protein>
<sequence length="71" mass="8495">MLYWHEKIQRRSLERIDHYHAVVVLLLHRHHDLRRNDLLLDVVVSPYTFRATVASAVLDQNIILRSIIIIE</sequence>